<proteinExistence type="predicted"/>
<dbReference type="Proteomes" id="UP000314294">
    <property type="component" value="Unassembled WGS sequence"/>
</dbReference>
<dbReference type="EMBL" id="SRLO01000185">
    <property type="protein sequence ID" value="TNN68732.1"/>
    <property type="molecule type" value="Genomic_DNA"/>
</dbReference>
<keyword evidence="1" id="KW-1133">Transmembrane helix</keyword>
<evidence type="ECO:0000313" key="3">
    <source>
        <dbReference type="Proteomes" id="UP000314294"/>
    </source>
</evidence>
<keyword evidence="3" id="KW-1185">Reference proteome</keyword>
<keyword evidence="1" id="KW-0472">Membrane</keyword>
<protein>
    <submittedName>
        <fullName evidence="2">Uncharacterized protein</fullName>
    </submittedName>
</protein>
<dbReference type="AlphaFoldDB" id="A0A4Z2HUY9"/>
<evidence type="ECO:0000256" key="1">
    <source>
        <dbReference type="SAM" id="Phobius"/>
    </source>
</evidence>
<keyword evidence="1" id="KW-0812">Transmembrane</keyword>
<evidence type="ECO:0000313" key="2">
    <source>
        <dbReference type="EMBL" id="TNN68732.1"/>
    </source>
</evidence>
<accession>A0A4Z2HUY9</accession>
<comment type="caution">
    <text evidence="2">The sequence shown here is derived from an EMBL/GenBank/DDBJ whole genome shotgun (WGS) entry which is preliminary data.</text>
</comment>
<gene>
    <name evidence="2" type="ORF">EYF80_021044</name>
</gene>
<organism evidence="2 3">
    <name type="scientific">Liparis tanakae</name>
    <name type="common">Tanaka's snailfish</name>
    <dbReference type="NCBI Taxonomy" id="230148"/>
    <lineage>
        <taxon>Eukaryota</taxon>
        <taxon>Metazoa</taxon>
        <taxon>Chordata</taxon>
        <taxon>Craniata</taxon>
        <taxon>Vertebrata</taxon>
        <taxon>Euteleostomi</taxon>
        <taxon>Actinopterygii</taxon>
        <taxon>Neopterygii</taxon>
        <taxon>Teleostei</taxon>
        <taxon>Neoteleostei</taxon>
        <taxon>Acanthomorphata</taxon>
        <taxon>Eupercaria</taxon>
        <taxon>Perciformes</taxon>
        <taxon>Cottioidei</taxon>
        <taxon>Cottales</taxon>
        <taxon>Liparidae</taxon>
        <taxon>Liparis</taxon>
    </lineage>
</organism>
<sequence>MERNTKQLQFIYVIDISLLEANSSEAVQSDVQSCMISQLSGCDTGPYCHLLMQKCYCGGKNLPVSCARLMFLFIFAFLPVSSLGYHLREEDLPLAPRRSARHDVQLIRAERLNISDHESDGSALLFKRRSFCSVQIAVGSLAKGPQGPPLVWKCCYAKVVGGCLRVLVSLFLCVQLQGFEDGASEAANVAFLVYGQPENNRMERRPDAILDDGVCIDDSESRKNAEDQAEVVHHNPLMTTEGLESVGERHWSAWPGFTGFTEKALGQQTGVVSLSAAPPP</sequence>
<reference evidence="2 3" key="1">
    <citation type="submission" date="2019-03" db="EMBL/GenBank/DDBJ databases">
        <title>First draft genome of Liparis tanakae, snailfish: a comprehensive survey of snailfish specific genes.</title>
        <authorList>
            <person name="Kim W."/>
            <person name="Song I."/>
            <person name="Jeong J.-H."/>
            <person name="Kim D."/>
            <person name="Kim S."/>
            <person name="Ryu S."/>
            <person name="Song J.Y."/>
            <person name="Lee S.K."/>
        </authorList>
    </citation>
    <scope>NUCLEOTIDE SEQUENCE [LARGE SCALE GENOMIC DNA]</scope>
    <source>
        <tissue evidence="2">Muscle</tissue>
    </source>
</reference>
<feature type="transmembrane region" description="Helical" evidence="1">
    <location>
        <begin position="69"/>
        <end position="87"/>
    </location>
</feature>
<name>A0A4Z2HUY9_9TELE</name>